<name>A0A553SRT2_NIACI</name>
<gene>
    <name evidence="2" type="ORF">CEQ21_01650</name>
</gene>
<evidence type="ECO:0000256" key="1">
    <source>
        <dbReference type="SAM" id="Phobius"/>
    </source>
</evidence>
<comment type="caution">
    <text evidence="2">The sequence shown here is derived from an EMBL/GenBank/DDBJ whole genome shotgun (WGS) entry which is preliminary data.</text>
</comment>
<keyword evidence="1" id="KW-1133">Transmembrane helix</keyword>
<organism evidence="2 3">
    <name type="scientific">Niallia circulans</name>
    <name type="common">Bacillus circulans</name>
    <dbReference type="NCBI Taxonomy" id="1397"/>
    <lineage>
        <taxon>Bacteria</taxon>
        <taxon>Bacillati</taxon>
        <taxon>Bacillota</taxon>
        <taxon>Bacilli</taxon>
        <taxon>Bacillales</taxon>
        <taxon>Bacillaceae</taxon>
        <taxon>Niallia</taxon>
    </lineage>
</organism>
<accession>A0A553SRT2</accession>
<protein>
    <submittedName>
        <fullName evidence="2">Stage II sporulation protein P</fullName>
    </submittedName>
</protein>
<evidence type="ECO:0000313" key="2">
    <source>
        <dbReference type="EMBL" id="TRZ39692.1"/>
    </source>
</evidence>
<dbReference type="RefSeq" id="WP_185763122.1">
    <property type="nucleotide sequence ID" value="NZ_RIBP01000001.1"/>
</dbReference>
<evidence type="ECO:0000313" key="3">
    <source>
        <dbReference type="Proteomes" id="UP000319837"/>
    </source>
</evidence>
<dbReference type="Pfam" id="PF07454">
    <property type="entry name" value="SpoIIP"/>
    <property type="match status" value="1"/>
</dbReference>
<dbReference type="EMBL" id="RIBP01000001">
    <property type="protein sequence ID" value="TRZ39692.1"/>
    <property type="molecule type" value="Genomic_DNA"/>
</dbReference>
<feature type="transmembrane region" description="Helical" evidence="1">
    <location>
        <begin position="44"/>
        <end position="65"/>
    </location>
</feature>
<dbReference type="InterPro" id="IPR010897">
    <property type="entry name" value="Spore_II_P"/>
</dbReference>
<dbReference type="AlphaFoldDB" id="A0A553SRT2"/>
<keyword evidence="1" id="KW-0812">Transmembrane</keyword>
<sequence>MQEDRELTNLIKEASLLNPRKEFVLETENLLREKARKLRRRKTYSRWIISVSALFTCMFVFTYIATKSEEPSLNLSTHTPNNKESNLSLFSNYSKEPLVYIYHTHNDESFIPALKSLNPNGHFEQENSYDQNINITLVGERLSKALKKRNINNIVDTTNNMELVEQRGLSRADAYTVSRDKLVESLTRYKNIQMVFDIHRDTALGRNTTTEINGKSYSKLVFVVNQEDDKYEANMEFARKFHKKVQELYPGLSRGVFDKSQEMASDYNQDLLKQSVIIEVGGIENSLEEEYNTVEAMAEVIEILLTAE</sequence>
<dbReference type="NCBIfam" id="TIGR02867">
    <property type="entry name" value="spore_II_P"/>
    <property type="match status" value="1"/>
</dbReference>
<proteinExistence type="predicted"/>
<keyword evidence="1" id="KW-0472">Membrane</keyword>
<dbReference type="Proteomes" id="UP000319837">
    <property type="component" value="Unassembled WGS sequence"/>
</dbReference>
<reference evidence="3" key="1">
    <citation type="submission" date="2018-10" db="EMBL/GenBank/DDBJ databases">
        <title>FDA dAtabase for Regulatory Grade micrObial Sequences (FDA-ARGOS): Supporting development and validation of Infectious Disease Dx tests.</title>
        <authorList>
            <person name="Minogue T."/>
            <person name="Wolcott M."/>
            <person name="Wasieloski L."/>
            <person name="Aguilar W."/>
            <person name="Moore D."/>
            <person name="Tallon L."/>
            <person name="Sadzewicz L."/>
            <person name="Sengamalay N."/>
            <person name="Ott S."/>
            <person name="Godinez A."/>
            <person name="Nagaraj S."/>
            <person name="Vavikolanu K."/>
            <person name="Vyas G."/>
            <person name="Nadendla S."/>
            <person name="George J."/>
            <person name="Sichtig H."/>
        </authorList>
    </citation>
    <scope>NUCLEOTIDE SEQUENCE [LARGE SCALE GENOMIC DNA]</scope>
    <source>
        <strain evidence="3">FDAARGOS_343</strain>
    </source>
</reference>